<accession>A0A4P9YBQ6</accession>
<proteinExistence type="predicted"/>
<dbReference type="GO" id="GO:0003677">
    <property type="term" value="F:DNA binding"/>
    <property type="evidence" value="ECO:0007669"/>
    <property type="project" value="InterPro"/>
</dbReference>
<gene>
    <name evidence="1" type="ORF">ROZALSC1DRAFT_25768</name>
</gene>
<evidence type="ECO:0000313" key="2">
    <source>
        <dbReference type="Proteomes" id="UP000281549"/>
    </source>
</evidence>
<feature type="non-terminal residue" evidence="1">
    <location>
        <position position="145"/>
    </location>
</feature>
<sequence length="145" mass="16991">MKKIATLRMIKSGVSSYLIDHNPEIGFEKTWNPIKQEGNPALCKSLTVLLKDINRLQIKAGKLPKSKRALSLENMKSLYRYLESLSHTKPHTAYMFQWLYIVMFLCCLRFDEARSLRFEWASMPIGLTNYFELRLPFRKTNQDGK</sequence>
<reference evidence="2" key="1">
    <citation type="journal article" date="2018" name="Nat. Microbiol.">
        <title>Leveraging single-cell genomics to expand the fungal tree of life.</title>
        <authorList>
            <person name="Ahrendt S.R."/>
            <person name="Quandt C.A."/>
            <person name="Ciobanu D."/>
            <person name="Clum A."/>
            <person name="Salamov A."/>
            <person name="Andreopoulos B."/>
            <person name="Cheng J.F."/>
            <person name="Woyke T."/>
            <person name="Pelin A."/>
            <person name="Henrissat B."/>
            <person name="Reynolds N.K."/>
            <person name="Benny G.L."/>
            <person name="Smith M.E."/>
            <person name="James T.Y."/>
            <person name="Grigoriev I.V."/>
        </authorList>
    </citation>
    <scope>NUCLEOTIDE SEQUENCE [LARGE SCALE GENOMIC DNA]</scope>
    <source>
        <strain evidence="2">CSF55</strain>
    </source>
</reference>
<protein>
    <submittedName>
        <fullName evidence="1">Uncharacterized protein</fullName>
    </submittedName>
</protein>
<dbReference type="InterPro" id="IPR011010">
    <property type="entry name" value="DNA_brk_join_enz"/>
</dbReference>
<dbReference type="AlphaFoldDB" id="A0A4P9YBQ6"/>
<evidence type="ECO:0000313" key="1">
    <source>
        <dbReference type="EMBL" id="RKP16011.1"/>
    </source>
</evidence>
<dbReference type="EMBL" id="ML007144">
    <property type="protein sequence ID" value="RKP16011.1"/>
    <property type="molecule type" value="Genomic_DNA"/>
</dbReference>
<dbReference type="Proteomes" id="UP000281549">
    <property type="component" value="Unassembled WGS sequence"/>
</dbReference>
<organism evidence="1 2">
    <name type="scientific">Rozella allomycis (strain CSF55)</name>
    <dbReference type="NCBI Taxonomy" id="988480"/>
    <lineage>
        <taxon>Eukaryota</taxon>
        <taxon>Fungi</taxon>
        <taxon>Fungi incertae sedis</taxon>
        <taxon>Cryptomycota</taxon>
        <taxon>Cryptomycota incertae sedis</taxon>
        <taxon>Rozella</taxon>
    </lineage>
</organism>
<name>A0A4P9YBQ6_ROZAC</name>
<dbReference type="SUPFAM" id="SSF56349">
    <property type="entry name" value="DNA breaking-rejoining enzymes"/>
    <property type="match status" value="1"/>
</dbReference>